<dbReference type="EMBL" id="KE504196">
    <property type="protein sequence ID" value="EPS95973.1"/>
    <property type="molecule type" value="Genomic_DNA"/>
</dbReference>
<dbReference type="AlphaFoldDB" id="S8DXW5"/>
<organism evidence="1 2">
    <name type="scientific">Fomitopsis schrenkii</name>
    <name type="common">Brown rot fungus</name>
    <dbReference type="NCBI Taxonomy" id="2126942"/>
    <lineage>
        <taxon>Eukaryota</taxon>
        <taxon>Fungi</taxon>
        <taxon>Dikarya</taxon>
        <taxon>Basidiomycota</taxon>
        <taxon>Agaricomycotina</taxon>
        <taxon>Agaricomycetes</taxon>
        <taxon>Polyporales</taxon>
        <taxon>Fomitopsis</taxon>
    </lineage>
</organism>
<accession>S8DXW5</accession>
<feature type="non-terminal residue" evidence="1">
    <location>
        <position position="1"/>
    </location>
</feature>
<proteinExistence type="predicted"/>
<protein>
    <submittedName>
        <fullName evidence="1">Uncharacterized protein</fullName>
    </submittedName>
</protein>
<name>S8DXW5_FOMSC</name>
<reference evidence="1 2" key="1">
    <citation type="journal article" date="2012" name="Science">
        <title>The Paleozoic origin of enzymatic lignin decomposition reconstructed from 31 fungal genomes.</title>
        <authorList>
            <person name="Floudas D."/>
            <person name="Binder M."/>
            <person name="Riley R."/>
            <person name="Barry K."/>
            <person name="Blanchette R.A."/>
            <person name="Henrissat B."/>
            <person name="Martinez A.T."/>
            <person name="Otillar R."/>
            <person name="Spatafora J.W."/>
            <person name="Yadav J.S."/>
            <person name="Aerts A."/>
            <person name="Benoit I."/>
            <person name="Boyd A."/>
            <person name="Carlson A."/>
            <person name="Copeland A."/>
            <person name="Coutinho P.M."/>
            <person name="de Vries R.P."/>
            <person name="Ferreira P."/>
            <person name="Findley K."/>
            <person name="Foster B."/>
            <person name="Gaskell J."/>
            <person name="Glotzer D."/>
            <person name="Gorecki P."/>
            <person name="Heitman J."/>
            <person name="Hesse C."/>
            <person name="Hori C."/>
            <person name="Igarashi K."/>
            <person name="Jurgens J.A."/>
            <person name="Kallen N."/>
            <person name="Kersten P."/>
            <person name="Kohler A."/>
            <person name="Kuees U."/>
            <person name="Kumar T.K.A."/>
            <person name="Kuo A."/>
            <person name="LaButti K."/>
            <person name="Larrondo L.F."/>
            <person name="Lindquist E."/>
            <person name="Ling A."/>
            <person name="Lombard V."/>
            <person name="Lucas S."/>
            <person name="Lundell T."/>
            <person name="Martin R."/>
            <person name="McLaughlin D.J."/>
            <person name="Morgenstern I."/>
            <person name="Morin E."/>
            <person name="Murat C."/>
            <person name="Nagy L.G."/>
            <person name="Nolan M."/>
            <person name="Ohm R.A."/>
            <person name="Patyshakuliyeva A."/>
            <person name="Rokas A."/>
            <person name="Ruiz-Duenas F.J."/>
            <person name="Sabat G."/>
            <person name="Salamov A."/>
            <person name="Samejima M."/>
            <person name="Schmutz J."/>
            <person name="Slot J.C."/>
            <person name="St John F."/>
            <person name="Stenlid J."/>
            <person name="Sun H."/>
            <person name="Sun S."/>
            <person name="Syed K."/>
            <person name="Tsang A."/>
            <person name="Wiebenga A."/>
            <person name="Young D."/>
            <person name="Pisabarro A."/>
            <person name="Eastwood D.C."/>
            <person name="Martin F."/>
            <person name="Cullen D."/>
            <person name="Grigoriev I.V."/>
            <person name="Hibbett D.S."/>
        </authorList>
    </citation>
    <scope>NUCLEOTIDE SEQUENCE</scope>
    <source>
        <strain evidence="2">FP-58527</strain>
    </source>
</reference>
<evidence type="ECO:0000313" key="2">
    <source>
        <dbReference type="Proteomes" id="UP000015241"/>
    </source>
</evidence>
<keyword evidence="2" id="KW-1185">Reference proteome</keyword>
<gene>
    <name evidence="1" type="ORF">FOMPIDRAFT_1131444</name>
</gene>
<dbReference type="OrthoDB" id="3219396at2759"/>
<dbReference type="eggNOG" id="ENOG502SN8D">
    <property type="taxonomic scope" value="Eukaryota"/>
</dbReference>
<dbReference type="HOGENOM" id="CLU_403894_0_0_1"/>
<dbReference type="Proteomes" id="UP000015241">
    <property type="component" value="Unassembled WGS sequence"/>
</dbReference>
<evidence type="ECO:0000313" key="1">
    <source>
        <dbReference type="EMBL" id="EPS95973.1"/>
    </source>
</evidence>
<dbReference type="STRING" id="743788.S8DXW5"/>
<sequence>YSAQVNRFYYDISHHRIVWKRLLLNSGVPIHSLPPTSRHSLPNLSGLDAERLLLRAISLEKNWSSLNTRVLNFWAFTSFYTVFSMATVPGGQYLIASVGTSVGDHYTDYSLVIYAMDHPLRRVHAIARTRTQTKAYHIKARYTTIRERRCIAITYVRRDWARRSDRKKLNHPVDVSLWSGDHEIDAPIPIKYECVALEVALDCLETLSDPRLVPGTPEWIAHAHAQPKPFRSLTIIRTRSQLMNPDIDELFGKPYLAVVKRPNSILFKNLEGGPSAILTCHVPDLPIGHLIFSIRLLPIDNAVLVVRRLDGYPDRLGRKTVLEMYHAIPTDAPTPEGGGREWTRRPFEWKEVENHDFIDCTISDHGIPTRFDDSALPEVYSAIDSMVPHPLTLFLRTGREADLHRLVVFPERRDVVPPPSPDKHKSAVSHARTYGAWHYRFHHIHGMMLAESGTGARGEPRAYRALPGSLRSIVYEVPKEDITDAPPVRAIGRHWCRYSQSLATAMPLFEGQAEHGVQDTQSTIAWVGLPRELDMGNVGCMLWDETIGRLFVAPKAIEEVYVLDFAKQPRLGESVVVLVVARDADRPCCLAGKTLQRESPISFQISPDPDKILAPPPAARPFCSVGPVLAFDAPNSDVDMQDA</sequence>
<dbReference type="InParanoid" id="S8DXW5"/>